<dbReference type="InterPro" id="IPR003789">
    <property type="entry name" value="Asn/Gln_tRNA_amidoTrase-B-like"/>
</dbReference>
<dbReference type="Gene3D" id="1.10.10.410">
    <property type="match status" value="1"/>
</dbReference>
<comment type="caution">
    <text evidence="1">The sequence shown here is derived from an EMBL/GenBank/DDBJ whole genome shotgun (WGS) entry which is preliminary data.</text>
</comment>
<dbReference type="OrthoDB" id="9788127at2"/>
<dbReference type="PANTHER" id="PTHR28055">
    <property type="entry name" value="ALTERED INHERITANCE OF MITOCHONDRIA PROTEIN 41, MITOCHONDRIAL"/>
    <property type="match status" value="1"/>
</dbReference>
<evidence type="ECO:0000313" key="2">
    <source>
        <dbReference type="Proteomes" id="UP000268033"/>
    </source>
</evidence>
<sequence length="148" mass="16162">MSLREQLTDAQKDAMRAKDKPRLGTLRLALSAIKQVEVDERRELSDDDIIAIITKMIKQRRDSISQYEAAGRQELADAEAGEITVLQDFLPKQLSSDEVAALIDQAISETGANGPADMGKVMGWLKPKLQGRAEMGPISGQVKAKLSA</sequence>
<accession>A0A3N1PP66</accession>
<dbReference type="InterPro" id="IPR042184">
    <property type="entry name" value="YqeY/Aim41_N"/>
</dbReference>
<protein>
    <recommendedName>
        <fullName evidence="3">Glutamyl-tRNA amidotransferase</fullName>
    </recommendedName>
</protein>
<dbReference type="GO" id="GO:0016884">
    <property type="term" value="F:carbon-nitrogen ligase activity, with glutamine as amido-N-donor"/>
    <property type="evidence" value="ECO:0007669"/>
    <property type="project" value="InterPro"/>
</dbReference>
<proteinExistence type="predicted"/>
<dbReference type="PANTHER" id="PTHR28055:SF1">
    <property type="entry name" value="ALTERED INHERITANCE OF MITOCHONDRIA PROTEIN 41, MITOCHONDRIAL"/>
    <property type="match status" value="1"/>
</dbReference>
<name>A0A3N1PP66_9GAMM</name>
<dbReference type="Proteomes" id="UP000268033">
    <property type="component" value="Unassembled WGS sequence"/>
</dbReference>
<dbReference type="AlphaFoldDB" id="A0A3N1PP66"/>
<dbReference type="Pfam" id="PF09424">
    <property type="entry name" value="YqeY"/>
    <property type="match status" value="1"/>
</dbReference>
<organism evidence="1 2">
    <name type="scientific">Gallaecimonas pentaromativorans</name>
    <dbReference type="NCBI Taxonomy" id="584787"/>
    <lineage>
        <taxon>Bacteria</taxon>
        <taxon>Pseudomonadati</taxon>
        <taxon>Pseudomonadota</taxon>
        <taxon>Gammaproteobacteria</taxon>
        <taxon>Enterobacterales</taxon>
        <taxon>Gallaecimonadaceae</taxon>
        <taxon>Gallaecimonas</taxon>
    </lineage>
</organism>
<dbReference type="InterPro" id="IPR023168">
    <property type="entry name" value="GatB_Yqey_C_2"/>
</dbReference>
<dbReference type="SUPFAM" id="SSF89095">
    <property type="entry name" value="GatB/YqeY motif"/>
    <property type="match status" value="1"/>
</dbReference>
<dbReference type="STRING" id="584787.GCA_001247655_00056"/>
<gene>
    <name evidence="1" type="ORF">EDC28_103361</name>
</gene>
<evidence type="ECO:0000313" key="1">
    <source>
        <dbReference type="EMBL" id="ROQ28767.1"/>
    </source>
</evidence>
<evidence type="ECO:0008006" key="3">
    <source>
        <dbReference type="Google" id="ProtNLM"/>
    </source>
</evidence>
<dbReference type="RefSeq" id="WP_050657142.1">
    <property type="nucleotide sequence ID" value="NZ_JBLXAC010000001.1"/>
</dbReference>
<dbReference type="Gene3D" id="1.10.1510.10">
    <property type="entry name" value="Uncharacterised protein YqeY/AIM41 PF09424, N-terminal domain"/>
    <property type="match status" value="1"/>
</dbReference>
<keyword evidence="2" id="KW-1185">Reference proteome</keyword>
<dbReference type="EMBL" id="RJUL01000003">
    <property type="protein sequence ID" value="ROQ28767.1"/>
    <property type="molecule type" value="Genomic_DNA"/>
</dbReference>
<dbReference type="InterPro" id="IPR019004">
    <property type="entry name" value="YqeY/Aim41"/>
</dbReference>
<reference evidence="1 2" key="1">
    <citation type="submission" date="2018-11" db="EMBL/GenBank/DDBJ databases">
        <title>Genomic Encyclopedia of Type Strains, Phase IV (KMG-IV): sequencing the most valuable type-strain genomes for metagenomic binning, comparative biology and taxonomic classification.</title>
        <authorList>
            <person name="Goeker M."/>
        </authorList>
    </citation>
    <scope>NUCLEOTIDE SEQUENCE [LARGE SCALE GENOMIC DNA]</scope>
    <source>
        <strain evidence="1 2">DSM 21945</strain>
    </source>
</reference>